<keyword evidence="2 7" id="KW-0349">Heme</keyword>
<dbReference type="InterPro" id="IPR001128">
    <property type="entry name" value="Cyt_P450"/>
</dbReference>
<evidence type="ECO:0000256" key="6">
    <source>
        <dbReference type="ARBA" id="ARBA00023033"/>
    </source>
</evidence>
<dbReference type="GO" id="GO:0004497">
    <property type="term" value="F:monooxygenase activity"/>
    <property type="evidence" value="ECO:0007669"/>
    <property type="project" value="UniProtKB-KW"/>
</dbReference>
<dbReference type="InterPro" id="IPR002397">
    <property type="entry name" value="Cyt_P450_B"/>
</dbReference>
<proteinExistence type="inferred from homology"/>
<dbReference type="PANTHER" id="PTHR46696">
    <property type="entry name" value="P450, PUTATIVE (EUROFUNG)-RELATED"/>
    <property type="match status" value="1"/>
</dbReference>
<dbReference type="Gene3D" id="1.10.630.10">
    <property type="entry name" value="Cytochrome P450"/>
    <property type="match status" value="1"/>
</dbReference>
<name>A0A0A6XCV5_ACTUT</name>
<evidence type="ECO:0000256" key="5">
    <source>
        <dbReference type="ARBA" id="ARBA00023004"/>
    </source>
</evidence>
<dbReference type="GO" id="GO:0005506">
    <property type="term" value="F:iron ion binding"/>
    <property type="evidence" value="ECO:0007669"/>
    <property type="project" value="InterPro"/>
</dbReference>
<dbReference type="SUPFAM" id="SSF48264">
    <property type="entry name" value="Cytochrome P450"/>
    <property type="match status" value="1"/>
</dbReference>
<dbReference type="InterPro" id="IPR036396">
    <property type="entry name" value="Cyt_P450_sf"/>
</dbReference>
<dbReference type="GO" id="GO:0016705">
    <property type="term" value="F:oxidoreductase activity, acting on paired donors, with incorporation or reduction of molecular oxygen"/>
    <property type="evidence" value="ECO:0007669"/>
    <property type="project" value="InterPro"/>
</dbReference>
<evidence type="ECO:0000256" key="7">
    <source>
        <dbReference type="RuleBase" id="RU000461"/>
    </source>
</evidence>
<dbReference type="OrthoDB" id="4156795at2"/>
<accession>A0A0A6XCV5</accession>
<keyword evidence="5 7" id="KW-0408">Iron</keyword>
<dbReference type="Pfam" id="PF00067">
    <property type="entry name" value="p450"/>
    <property type="match status" value="1"/>
</dbReference>
<comment type="caution">
    <text evidence="8">The sequence shown here is derived from an EMBL/GenBank/DDBJ whole genome shotgun (WGS) entry which is preliminary data.</text>
</comment>
<evidence type="ECO:0000313" key="9">
    <source>
        <dbReference type="Proteomes" id="UP000054537"/>
    </source>
</evidence>
<dbReference type="STRING" id="1869.MB27_08990"/>
<protein>
    <recommendedName>
        <fullName evidence="10">Cytochrome P450</fullName>
    </recommendedName>
</protein>
<dbReference type="PROSITE" id="PS00086">
    <property type="entry name" value="CYTOCHROME_P450"/>
    <property type="match status" value="1"/>
</dbReference>
<dbReference type="PANTHER" id="PTHR46696:SF1">
    <property type="entry name" value="CYTOCHROME P450 YJIB-RELATED"/>
    <property type="match status" value="1"/>
</dbReference>
<evidence type="ECO:0000256" key="1">
    <source>
        <dbReference type="ARBA" id="ARBA00010617"/>
    </source>
</evidence>
<sequence>MTITETESLLDLFEPEWSGRTYEFYSALRGRNPVHWDDLMRSWVVLSHADIAALSKDDRLSGARIGEFHAALPPESRADMAPLAAILQDMMLFREPPEHTRLRRLIRPGLTPRFIRTVRSMIEELADELLDRVVPTGRMDVIHDFSEPLTRGVIALLAGVPAHAAHLLKDWRGLLPEFFSQSSAEMSRLTALREVFDAGAEQRRSGAGDDLFTQMISAQLRDGEYTEDEVFANFLLLIDAGQATTTHLVGNAALALLDHPEQADLLRQRPELAGNAAYEFLRYDSSVQFTTRVATADIEVAGRHIRGGDTVTLVLGAGNHDPARYTDPDRLDLTRKATDHLSFGHGIHFCLGAALALTEIEIAMHRLVQRTRNWRLEGGEPSWLDSVNFRFLNALPIRFDERKPGEAA</sequence>
<gene>
    <name evidence="8" type="ORF">MB27_08990</name>
</gene>
<evidence type="ECO:0008006" key="10">
    <source>
        <dbReference type="Google" id="ProtNLM"/>
    </source>
</evidence>
<keyword evidence="4 7" id="KW-0560">Oxidoreductase</keyword>
<evidence type="ECO:0000256" key="3">
    <source>
        <dbReference type="ARBA" id="ARBA00022723"/>
    </source>
</evidence>
<dbReference type="Proteomes" id="UP000054537">
    <property type="component" value="Unassembled WGS sequence"/>
</dbReference>
<dbReference type="FunFam" id="1.10.630.10:FF:000018">
    <property type="entry name" value="Cytochrome P450 monooxygenase"/>
    <property type="match status" value="1"/>
</dbReference>
<comment type="similarity">
    <text evidence="1 7">Belongs to the cytochrome P450 family.</text>
</comment>
<dbReference type="GO" id="GO:0020037">
    <property type="term" value="F:heme binding"/>
    <property type="evidence" value="ECO:0007669"/>
    <property type="project" value="InterPro"/>
</dbReference>
<keyword evidence="3 7" id="KW-0479">Metal-binding</keyword>
<keyword evidence="9" id="KW-1185">Reference proteome</keyword>
<dbReference type="RefSeq" id="WP_043523696.1">
    <property type="nucleotide sequence ID" value="NZ_BAABKU010000038.1"/>
</dbReference>
<evidence type="ECO:0000256" key="4">
    <source>
        <dbReference type="ARBA" id="ARBA00023002"/>
    </source>
</evidence>
<dbReference type="AlphaFoldDB" id="A0A0A6XCV5"/>
<dbReference type="InterPro" id="IPR017972">
    <property type="entry name" value="Cyt_P450_CS"/>
</dbReference>
<organism evidence="8 9">
    <name type="scientific">Actinoplanes utahensis</name>
    <dbReference type="NCBI Taxonomy" id="1869"/>
    <lineage>
        <taxon>Bacteria</taxon>
        <taxon>Bacillati</taxon>
        <taxon>Actinomycetota</taxon>
        <taxon>Actinomycetes</taxon>
        <taxon>Micromonosporales</taxon>
        <taxon>Micromonosporaceae</taxon>
        <taxon>Actinoplanes</taxon>
    </lineage>
</organism>
<evidence type="ECO:0000313" key="8">
    <source>
        <dbReference type="EMBL" id="KHD77892.1"/>
    </source>
</evidence>
<dbReference type="CDD" id="cd20625">
    <property type="entry name" value="CYP164-like"/>
    <property type="match status" value="1"/>
</dbReference>
<reference evidence="8 9" key="1">
    <citation type="submission" date="2014-10" db="EMBL/GenBank/DDBJ databases">
        <title>Draft genome sequence of Actinoplanes utahensis NRRL 12052.</title>
        <authorList>
            <person name="Velasco-Bucheli B."/>
            <person name="del Cerro C."/>
            <person name="Hormigo D."/>
            <person name="Garcia J.L."/>
            <person name="Acebal C."/>
            <person name="Arroyo M."/>
            <person name="de la Mata I."/>
        </authorList>
    </citation>
    <scope>NUCLEOTIDE SEQUENCE [LARGE SCALE GENOMIC DNA]</scope>
    <source>
        <strain evidence="8 9">NRRL 12052</strain>
    </source>
</reference>
<keyword evidence="6 7" id="KW-0503">Monooxygenase</keyword>
<dbReference type="eggNOG" id="COG2124">
    <property type="taxonomic scope" value="Bacteria"/>
</dbReference>
<evidence type="ECO:0000256" key="2">
    <source>
        <dbReference type="ARBA" id="ARBA00022617"/>
    </source>
</evidence>
<dbReference type="EMBL" id="JRTT01000008">
    <property type="protein sequence ID" value="KHD77892.1"/>
    <property type="molecule type" value="Genomic_DNA"/>
</dbReference>
<dbReference type="GO" id="GO:0017000">
    <property type="term" value="P:antibiotic biosynthetic process"/>
    <property type="evidence" value="ECO:0007669"/>
    <property type="project" value="UniProtKB-ARBA"/>
</dbReference>
<dbReference type="PRINTS" id="PR00359">
    <property type="entry name" value="BP450"/>
</dbReference>